<evidence type="ECO:0000313" key="1">
    <source>
        <dbReference type="EMBL" id="KAL3286158.1"/>
    </source>
</evidence>
<sequence length="85" mass="9618">MDTLPFRLVGMTRAEFMHESENIDIENILSDNDSIVDDSEDEVEGINDELGNVVVEADSDLEDDLPLLIIQKNEAVLNNDSIRNW</sequence>
<comment type="caution">
    <text evidence="1">The sequence shown here is derived from an EMBL/GenBank/DDBJ whole genome shotgun (WGS) entry which is preliminary data.</text>
</comment>
<dbReference type="EMBL" id="JABFTP020000185">
    <property type="protein sequence ID" value="KAL3286158.1"/>
    <property type="molecule type" value="Genomic_DNA"/>
</dbReference>
<dbReference type="AlphaFoldDB" id="A0ABD2P5K9"/>
<name>A0ABD2P5K9_9CUCU</name>
<keyword evidence="2" id="KW-1185">Reference proteome</keyword>
<dbReference type="Proteomes" id="UP001516400">
    <property type="component" value="Unassembled WGS sequence"/>
</dbReference>
<evidence type="ECO:0000313" key="2">
    <source>
        <dbReference type="Proteomes" id="UP001516400"/>
    </source>
</evidence>
<organism evidence="1 2">
    <name type="scientific">Cryptolaemus montrouzieri</name>
    <dbReference type="NCBI Taxonomy" id="559131"/>
    <lineage>
        <taxon>Eukaryota</taxon>
        <taxon>Metazoa</taxon>
        <taxon>Ecdysozoa</taxon>
        <taxon>Arthropoda</taxon>
        <taxon>Hexapoda</taxon>
        <taxon>Insecta</taxon>
        <taxon>Pterygota</taxon>
        <taxon>Neoptera</taxon>
        <taxon>Endopterygota</taxon>
        <taxon>Coleoptera</taxon>
        <taxon>Polyphaga</taxon>
        <taxon>Cucujiformia</taxon>
        <taxon>Coccinelloidea</taxon>
        <taxon>Coccinellidae</taxon>
        <taxon>Scymninae</taxon>
        <taxon>Scymnini</taxon>
        <taxon>Cryptolaemus</taxon>
    </lineage>
</organism>
<proteinExistence type="predicted"/>
<accession>A0ABD2P5K9</accession>
<protein>
    <submittedName>
        <fullName evidence="1">Uncharacterized protein</fullName>
    </submittedName>
</protein>
<gene>
    <name evidence="1" type="ORF">HHI36_000670</name>
</gene>
<reference evidence="1 2" key="1">
    <citation type="journal article" date="2021" name="BMC Biol.">
        <title>Horizontally acquired antibacterial genes associated with adaptive radiation of ladybird beetles.</title>
        <authorList>
            <person name="Li H.S."/>
            <person name="Tang X.F."/>
            <person name="Huang Y.H."/>
            <person name="Xu Z.Y."/>
            <person name="Chen M.L."/>
            <person name="Du X.Y."/>
            <person name="Qiu B.Y."/>
            <person name="Chen P.T."/>
            <person name="Zhang W."/>
            <person name="Slipinski A."/>
            <person name="Escalona H.E."/>
            <person name="Waterhouse R.M."/>
            <person name="Zwick A."/>
            <person name="Pang H."/>
        </authorList>
    </citation>
    <scope>NUCLEOTIDE SEQUENCE [LARGE SCALE GENOMIC DNA]</scope>
    <source>
        <strain evidence="1">SYSU2018</strain>
    </source>
</reference>